<dbReference type="CDD" id="cd05483">
    <property type="entry name" value="retropepsin_like_bacteria"/>
    <property type="match status" value="1"/>
</dbReference>
<dbReference type="RefSeq" id="WP_185883984.1">
    <property type="nucleotide sequence ID" value="NZ_CP060052.1"/>
</dbReference>
<dbReference type="Proteomes" id="UP000515297">
    <property type="component" value="Chromosome"/>
</dbReference>
<dbReference type="InterPro" id="IPR034122">
    <property type="entry name" value="Retropepsin-like_bacterial"/>
</dbReference>
<dbReference type="GO" id="GO:0004190">
    <property type="term" value="F:aspartic-type endopeptidase activity"/>
    <property type="evidence" value="ECO:0007669"/>
    <property type="project" value="InterPro"/>
</dbReference>
<dbReference type="InterPro" id="IPR021109">
    <property type="entry name" value="Peptidase_aspartic_dom_sf"/>
</dbReference>
<dbReference type="Gene3D" id="2.40.70.10">
    <property type="entry name" value="Acid Proteases"/>
    <property type="match status" value="1"/>
</dbReference>
<dbReference type="SUPFAM" id="SSF50630">
    <property type="entry name" value="Acid proteases"/>
    <property type="match status" value="1"/>
</dbReference>
<dbReference type="InterPro" id="IPR001969">
    <property type="entry name" value="Aspartic_peptidase_AS"/>
</dbReference>
<dbReference type="EMBL" id="CP060052">
    <property type="protein sequence ID" value="QNE04737.1"/>
    <property type="molecule type" value="Genomic_DNA"/>
</dbReference>
<reference evidence="1 2" key="1">
    <citation type="submission" date="2020-08" db="EMBL/GenBank/DDBJ databases">
        <authorList>
            <person name="Liu G."/>
            <person name="Sun C."/>
        </authorList>
    </citation>
    <scope>NUCLEOTIDE SEQUENCE [LARGE SCALE GENOMIC DNA]</scope>
    <source>
        <strain evidence="1 2">OT19</strain>
    </source>
</reference>
<evidence type="ECO:0000313" key="1">
    <source>
        <dbReference type="EMBL" id="QNE04737.1"/>
    </source>
</evidence>
<evidence type="ECO:0000313" key="2">
    <source>
        <dbReference type="Proteomes" id="UP000515297"/>
    </source>
</evidence>
<dbReference type="AlphaFoldDB" id="A0A7G6VSM2"/>
<name>A0A7G6VSM2_9SPHN</name>
<sequence>MSKPSFTETSGKKICLEISPMAWSDERERQLRQVLSNDLSFGRALARYGDRGLAAAHAIATRHTISVSELATLIELPRIAPHDDYLVAIAAILSGRELVTPSDLDPRLEADLAARRFFARCHTRFRGSCDVPFLFRQAIPIVEARVGAASGYFIADTGAPHTAISRKWWWESGFGAPEIGAVQPIGDGAGNHIEAACVRIADFALGDAKAINVPAVIFDFPEHLEVAGILSPLDAFPGCRAQFDWTSRRLRIHSDIGGNREPVIWSGGNPLARVKLNEKETFLMIDTGAGHCALCEDGPIREGGKTTRSALGQLNYGESETRVLQWPGFREEVSFVSKICVDDLARAIPPLSDGLLGANLFEGRCLTISQTGWHL</sequence>
<proteinExistence type="predicted"/>
<dbReference type="Pfam" id="PF13650">
    <property type="entry name" value="Asp_protease_2"/>
    <property type="match status" value="1"/>
</dbReference>
<protein>
    <submittedName>
        <fullName evidence="1">Retropepsin-like domain-containing protein</fullName>
    </submittedName>
</protein>
<organism evidence="1 2">
    <name type="scientific">Croceicoccus marinus</name>
    <dbReference type="NCBI Taxonomy" id="450378"/>
    <lineage>
        <taxon>Bacteria</taxon>
        <taxon>Pseudomonadati</taxon>
        <taxon>Pseudomonadota</taxon>
        <taxon>Alphaproteobacteria</taxon>
        <taxon>Sphingomonadales</taxon>
        <taxon>Erythrobacteraceae</taxon>
        <taxon>Croceicoccus</taxon>
    </lineage>
</organism>
<dbReference type="GO" id="GO:0006508">
    <property type="term" value="P:proteolysis"/>
    <property type="evidence" value="ECO:0007669"/>
    <property type="project" value="InterPro"/>
</dbReference>
<dbReference type="PROSITE" id="PS00141">
    <property type="entry name" value="ASP_PROTEASE"/>
    <property type="match status" value="1"/>
</dbReference>
<gene>
    <name evidence="1" type="ORF">H4O24_12380</name>
</gene>
<accession>A0A7G6VSM2</accession>